<keyword evidence="4" id="KW-1185">Reference proteome</keyword>
<feature type="transmembrane region" description="Helical" evidence="2">
    <location>
        <begin position="12"/>
        <end position="31"/>
    </location>
</feature>
<sequence>MSDEFQPQPWWVAVFGGALFTVRWLIGFGAAGARHTINTQKEALARLNARVDKLEQREEENLRLIEELRQQNTLLREALCHSGIAIPSAHPVEKHAPA</sequence>
<keyword evidence="1" id="KW-0175">Coiled coil</keyword>
<evidence type="ECO:0000256" key="1">
    <source>
        <dbReference type="SAM" id="Coils"/>
    </source>
</evidence>
<accession>A0ABT1CIF2</accession>
<organism evidence="3 4">
    <name type="scientific">Asaia lannensis NBRC 102526</name>
    <dbReference type="NCBI Taxonomy" id="1307926"/>
    <lineage>
        <taxon>Bacteria</taxon>
        <taxon>Pseudomonadati</taxon>
        <taxon>Pseudomonadota</taxon>
        <taxon>Alphaproteobacteria</taxon>
        <taxon>Acetobacterales</taxon>
        <taxon>Acetobacteraceae</taxon>
        <taxon>Asaia</taxon>
    </lineage>
</organism>
<evidence type="ECO:0000313" key="4">
    <source>
        <dbReference type="Proteomes" id="UP001523401"/>
    </source>
</evidence>
<dbReference type="EMBL" id="JAMXQU010000009">
    <property type="protein sequence ID" value="MCO6160632.1"/>
    <property type="molecule type" value="Genomic_DNA"/>
</dbReference>
<reference evidence="3 4" key="1">
    <citation type="submission" date="2022-06" db="EMBL/GenBank/DDBJ databases">
        <title>Whole-genome of Asaia lannensis strain LMG 27011T.</title>
        <authorList>
            <person name="Sombolestani A."/>
        </authorList>
    </citation>
    <scope>NUCLEOTIDE SEQUENCE [LARGE SCALE GENOMIC DNA]</scope>
    <source>
        <strain evidence="3 4">NBRC 102526</strain>
    </source>
</reference>
<evidence type="ECO:0000256" key="2">
    <source>
        <dbReference type="SAM" id="Phobius"/>
    </source>
</evidence>
<keyword evidence="2" id="KW-0812">Transmembrane</keyword>
<keyword evidence="2" id="KW-0472">Membrane</keyword>
<keyword evidence="2" id="KW-1133">Transmembrane helix</keyword>
<evidence type="ECO:0000313" key="3">
    <source>
        <dbReference type="EMBL" id="MCO6160632.1"/>
    </source>
</evidence>
<protein>
    <recommendedName>
        <fullName evidence="5">Septum formation initiator</fullName>
    </recommendedName>
</protein>
<dbReference type="RefSeq" id="WP_252849693.1">
    <property type="nucleotide sequence ID" value="NZ_BAPW01000047.1"/>
</dbReference>
<name>A0ABT1CIF2_9PROT</name>
<comment type="caution">
    <text evidence="3">The sequence shown here is derived from an EMBL/GenBank/DDBJ whole genome shotgun (WGS) entry which is preliminary data.</text>
</comment>
<proteinExistence type="predicted"/>
<gene>
    <name evidence="3" type="ORF">NF685_11385</name>
</gene>
<evidence type="ECO:0008006" key="5">
    <source>
        <dbReference type="Google" id="ProtNLM"/>
    </source>
</evidence>
<feature type="coiled-coil region" evidence="1">
    <location>
        <begin position="37"/>
        <end position="74"/>
    </location>
</feature>
<dbReference type="Proteomes" id="UP001523401">
    <property type="component" value="Unassembled WGS sequence"/>
</dbReference>